<evidence type="ECO:0000313" key="1">
    <source>
        <dbReference type="EMBL" id="DAD81322.1"/>
    </source>
</evidence>
<accession>A0A8S5MGF3</accession>
<name>A0A8S5MGF3_9CAUD</name>
<reference evidence="1" key="1">
    <citation type="journal article" date="2021" name="Proc. Natl. Acad. Sci. U.S.A.">
        <title>A Catalog of Tens of Thousands of Viruses from Human Metagenomes Reveals Hidden Associations with Chronic Diseases.</title>
        <authorList>
            <person name="Tisza M.J."/>
            <person name="Buck C.B."/>
        </authorList>
    </citation>
    <scope>NUCLEOTIDE SEQUENCE</scope>
    <source>
        <strain evidence="1">CtHl62</strain>
    </source>
</reference>
<protein>
    <submittedName>
        <fullName evidence="1">Uncharacterized protein</fullName>
    </submittedName>
</protein>
<sequence>MGILNFLKGEKKMTVEPMYLMAENKVFSGEYRDTETKDTFDMKEEELIRNEVINVLAKHNVPYWKAKVILERAKVFLRKESVVQEIK</sequence>
<dbReference type="EMBL" id="BK014899">
    <property type="protein sequence ID" value="DAD81322.1"/>
    <property type="molecule type" value="Genomic_DNA"/>
</dbReference>
<organism evidence="1">
    <name type="scientific">Siphoviridae sp. ctHl62</name>
    <dbReference type="NCBI Taxonomy" id="2826235"/>
    <lineage>
        <taxon>Viruses</taxon>
        <taxon>Duplodnaviria</taxon>
        <taxon>Heunggongvirae</taxon>
        <taxon>Uroviricota</taxon>
        <taxon>Caudoviricetes</taxon>
    </lineage>
</organism>
<proteinExistence type="predicted"/>